<name>A0A9E3ZTS9_9ENTE</name>
<dbReference type="Gene3D" id="3.40.710.10">
    <property type="entry name" value="DD-peptidase/beta-lactamase superfamily"/>
    <property type="match status" value="1"/>
</dbReference>
<evidence type="ECO:0000313" key="3">
    <source>
        <dbReference type="EMBL" id="MCC9274150.1"/>
    </source>
</evidence>
<dbReference type="GO" id="GO:0030655">
    <property type="term" value="P:beta-lactam antibiotic catabolic process"/>
    <property type="evidence" value="ECO:0007669"/>
    <property type="project" value="InterPro"/>
</dbReference>
<dbReference type="Gene3D" id="2.60.40.4270">
    <property type="entry name" value="Listeria-Bacteroides repeat domain"/>
    <property type="match status" value="3"/>
</dbReference>
<dbReference type="PANTHER" id="PTHR35333:SF3">
    <property type="entry name" value="BETA-LACTAMASE-TYPE TRANSPEPTIDASE FOLD CONTAINING PROTEIN"/>
    <property type="match status" value="1"/>
</dbReference>
<dbReference type="InterPro" id="IPR013378">
    <property type="entry name" value="InlB-like_B-rpt"/>
</dbReference>
<dbReference type="NCBIfam" id="TIGR02543">
    <property type="entry name" value="List_Bact_rpt"/>
    <property type="match status" value="2"/>
</dbReference>
<dbReference type="GO" id="GO:0008800">
    <property type="term" value="F:beta-lactamase activity"/>
    <property type="evidence" value="ECO:0007669"/>
    <property type="project" value="InterPro"/>
</dbReference>
<organism evidence="3 4">
    <name type="scientific">Enterococcus aquimarinus</name>
    <dbReference type="NCBI Taxonomy" id="328396"/>
    <lineage>
        <taxon>Bacteria</taxon>
        <taxon>Bacillati</taxon>
        <taxon>Bacillota</taxon>
        <taxon>Bacilli</taxon>
        <taxon>Lactobacillales</taxon>
        <taxon>Enterococcaceae</taxon>
        <taxon>Enterococcus</taxon>
    </lineage>
</organism>
<comment type="caution">
    <text evidence="3">The sequence shown here is derived from an EMBL/GenBank/DDBJ whole genome shotgun (WGS) entry which is preliminary data.</text>
</comment>
<reference evidence="3" key="1">
    <citation type="journal article" date="2021" name="PeerJ">
        <title>Extensive microbial diversity within the chicken gut microbiome revealed by metagenomics and culture.</title>
        <authorList>
            <person name="Gilroy R."/>
            <person name="Ravi A."/>
            <person name="Getino M."/>
            <person name="Pursley I."/>
            <person name="Horton D.L."/>
            <person name="Alikhan N.F."/>
            <person name="Baker D."/>
            <person name="Gharbi K."/>
            <person name="Hall N."/>
            <person name="Watson M."/>
            <person name="Adriaenssens E.M."/>
            <person name="Foster-Nyarko E."/>
            <person name="Jarju S."/>
            <person name="Secka A."/>
            <person name="Antonio M."/>
            <person name="Oren A."/>
            <person name="Chaudhuri R.R."/>
            <person name="La Ragione R."/>
            <person name="Hildebrand F."/>
            <person name="Pallen M.J."/>
        </authorList>
    </citation>
    <scope>NUCLEOTIDE SEQUENCE</scope>
    <source>
        <strain evidence="3">150</strain>
    </source>
</reference>
<dbReference type="SUPFAM" id="SSF56601">
    <property type="entry name" value="beta-lactamase/transpeptidase-like"/>
    <property type="match status" value="1"/>
</dbReference>
<dbReference type="GO" id="GO:0030313">
    <property type="term" value="C:cell envelope"/>
    <property type="evidence" value="ECO:0007669"/>
    <property type="project" value="UniProtKB-SubCell"/>
</dbReference>
<dbReference type="InterPro" id="IPR000871">
    <property type="entry name" value="Beta-lactam_class-A"/>
</dbReference>
<dbReference type="Pfam" id="PF13354">
    <property type="entry name" value="Beta-lactamase2"/>
    <property type="match status" value="1"/>
</dbReference>
<feature type="domain" description="Beta-lactamase class A catalytic" evidence="2">
    <location>
        <begin position="629"/>
        <end position="829"/>
    </location>
</feature>
<dbReference type="AlphaFoldDB" id="A0A9E3ZTS9"/>
<evidence type="ECO:0000256" key="1">
    <source>
        <dbReference type="ARBA" id="ARBA00004196"/>
    </source>
</evidence>
<proteinExistence type="predicted"/>
<dbReference type="EMBL" id="JAJJVO010000114">
    <property type="protein sequence ID" value="MCC9274150.1"/>
    <property type="molecule type" value="Genomic_DNA"/>
</dbReference>
<dbReference type="GO" id="GO:0046677">
    <property type="term" value="P:response to antibiotic"/>
    <property type="evidence" value="ECO:0007669"/>
    <property type="project" value="InterPro"/>
</dbReference>
<comment type="subcellular location">
    <subcellularLocation>
        <location evidence="1">Cell envelope</location>
    </subcellularLocation>
</comment>
<dbReference type="Proteomes" id="UP000813384">
    <property type="component" value="Unassembled WGS sequence"/>
</dbReference>
<dbReference type="InterPro" id="IPR042229">
    <property type="entry name" value="Listeria/Bacterioides_rpt_sf"/>
</dbReference>
<dbReference type="InterPro" id="IPR045155">
    <property type="entry name" value="Beta-lactam_cat"/>
</dbReference>
<feature type="non-terminal residue" evidence="3">
    <location>
        <position position="1"/>
    </location>
</feature>
<evidence type="ECO:0000259" key="2">
    <source>
        <dbReference type="Pfam" id="PF13354"/>
    </source>
</evidence>
<protein>
    <submittedName>
        <fullName evidence="3">InlB B-repeat-containing protein</fullName>
    </submittedName>
</protein>
<dbReference type="PANTHER" id="PTHR35333">
    <property type="entry name" value="BETA-LACTAMASE"/>
    <property type="match status" value="1"/>
</dbReference>
<gene>
    <name evidence="3" type="ORF">K8V42_07640</name>
</gene>
<dbReference type="Pfam" id="PF09479">
    <property type="entry name" value="Flg_new"/>
    <property type="match status" value="3"/>
</dbReference>
<sequence>YERIEQETFTRKATVLYQVVFDQYSTQEVLEGSLVSIPTAPTRAGYTFDGWYEDLKFTTLFKFSTPITSNRTLYAKWLPIANTVTFDSKGGTAVTSQSVLTGETVILPKEPTKKGYLFDGWYLNEWADLRYDFSTPIEGEIKLFARWNAILTFETNGGGSIPQQAFNNISLFPKEPSNPVKKGYTFKGWYRDKEFKKLFNFGSGEQLTESTTLYAKWQKNITNLNQYGKISNQKYKLFEDEALKKDITSKYSLMNRIIHITQSFLSDTGETVYLISDNKQTLGYMKATDIQLVNGPQGVEQNYGKYVILNGKQTIWSDFNWSKKVDANAYKNKTIYAKEIYNHFNGTSYLSLYNNQNKLIGYIDVVGVTVANGQQGIYQSYGKYVMLNGKQTIWRDFNWSKKIDLTPYKNKTLQARGIYYHFNGSSYLSLYDNQGKWVGYIDAIGANVASGKQGNYQSYGKYVTIKSNSYAIWKNFGWSSKASGDFAGKTYLAKGIYYHFNGSSYLSLYDNQGKWVGYINAGGAKVAKGKQGTYQTYNKYVTVKSNSYAIWKNFGWSSKASGKFAGKTYLAKGIYRHFNGSSYLSLYDSNNKWIGYINQNGTKAGSSQQEKFKKVQDLLNKEFKNQNLGIYVMSLVDGSTAQINGNKQFHAASTGKLPALYYTQKMILEKKVDGNKLLTYTDAINQMPGAYMRGGAGVLQSQPYGKKFSLNTIMNWTAKYSDNQGTNFLAYYASNKYDAAMKKEISTIMGRNWTAPFYVNAKDNAMMLEAIYNQGGKLITDMSNTVYDNQRIPKYIPVQVAHKIGDVNDLRHDAGIIYSKEPYVLSVLTQNYQSYEKISVLSKKIYDILK</sequence>
<accession>A0A9E3ZTS9</accession>
<evidence type="ECO:0000313" key="4">
    <source>
        <dbReference type="Proteomes" id="UP000813384"/>
    </source>
</evidence>
<dbReference type="InterPro" id="IPR012338">
    <property type="entry name" value="Beta-lactam/transpept-like"/>
</dbReference>
<reference evidence="3" key="2">
    <citation type="submission" date="2021-11" db="EMBL/GenBank/DDBJ databases">
        <authorList>
            <person name="Gilroy R."/>
        </authorList>
    </citation>
    <scope>NUCLEOTIDE SEQUENCE</scope>
    <source>
        <strain evidence="3">150</strain>
    </source>
</reference>